<sequence length="205" mass="22972">MLTRIIILVVLAGVAPIGYAQAQPLVVSIHSEVDDAGNVKLALTLKNAGSRPIYHVHPMFHFHHSMSMMSKIMRLNPGQSITLENDRHPPVMLVGRYPLTAMVEYWTLPDGGIKQSVLYTGSFFFKEPVESKVEGSLESATDSESSVLKVFLQNRSESFKNIRMMLLLPPGLETEEFKGVMGFTLRGGEKKNFTVRVFRRKNHGQ</sequence>
<reference evidence="1" key="1">
    <citation type="submission" date="2018-05" db="EMBL/GenBank/DDBJ databases">
        <authorList>
            <person name="Lanie J.A."/>
            <person name="Ng W.-L."/>
            <person name="Kazmierczak K.M."/>
            <person name="Andrzejewski T.M."/>
            <person name="Davidsen T.M."/>
            <person name="Wayne K.J."/>
            <person name="Tettelin H."/>
            <person name="Glass J.I."/>
            <person name="Rusch D."/>
            <person name="Podicherti R."/>
            <person name="Tsui H.-C.T."/>
            <person name="Winkler M.E."/>
        </authorList>
    </citation>
    <scope>NUCLEOTIDE SEQUENCE</scope>
</reference>
<accession>A0A382RQF5</accession>
<protein>
    <submittedName>
        <fullName evidence="1">Uncharacterized protein</fullName>
    </submittedName>
</protein>
<feature type="non-terminal residue" evidence="1">
    <location>
        <position position="205"/>
    </location>
</feature>
<organism evidence="1">
    <name type="scientific">marine metagenome</name>
    <dbReference type="NCBI Taxonomy" id="408172"/>
    <lineage>
        <taxon>unclassified sequences</taxon>
        <taxon>metagenomes</taxon>
        <taxon>ecological metagenomes</taxon>
    </lineage>
</organism>
<name>A0A382RQF5_9ZZZZ</name>
<gene>
    <name evidence="1" type="ORF">METZ01_LOCUS352032</name>
</gene>
<dbReference type="AlphaFoldDB" id="A0A382RQF5"/>
<proteinExistence type="predicted"/>
<evidence type="ECO:0000313" key="1">
    <source>
        <dbReference type="EMBL" id="SVC99178.1"/>
    </source>
</evidence>
<dbReference type="EMBL" id="UINC01123007">
    <property type="protein sequence ID" value="SVC99178.1"/>
    <property type="molecule type" value="Genomic_DNA"/>
</dbReference>